<dbReference type="Proteomes" id="UP001054837">
    <property type="component" value="Unassembled WGS sequence"/>
</dbReference>
<dbReference type="EMBL" id="BPLQ01002186">
    <property type="protein sequence ID" value="GIX89502.1"/>
    <property type="molecule type" value="Genomic_DNA"/>
</dbReference>
<dbReference type="AlphaFoldDB" id="A0AAV4P2P6"/>
<proteinExistence type="predicted"/>
<keyword evidence="2" id="KW-1185">Reference proteome</keyword>
<evidence type="ECO:0000313" key="1">
    <source>
        <dbReference type="EMBL" id="GIX89502.1"/>
    </source>
</evidence>
<gene>
    <name evidence="1" type="ORF">CDAR_75921</name>
</gene>
<protein>
    <submittedName>
        <fullName evidence="1">Uncharacterized protein</fullName>
    </submittedName>
</protein>
<reference evidence="1 2" key="1">
    <citation type="submission" date="2021-06" db="EMBL/GenBank/DDBJ databases">
        <title>Caerostris darwini draft genome.</title>
        <authorList>
            <person name="Kono N."/>
            <person name="Arakawa K."/>
        </authorList>
    </citation>
    <scope>NUCLEOTIDE SEQUENCE [LARGE SCALE GENOMIC DNA]</scope>
</reference>
<sequence>MEMFSFTASVLISNGTLMGPRGPPCPSDPFPGWGMPLSIPLHSQEQSSTVPFRGSSAHVQWMMLEVGQKLTFISSLQQFSWSRRRF</sequence>
<name>A0AAV4P2P6_9ARAC</name>
<organism evidence="1 2">
    <name type="scientific">Caerostris darwini</name>
    <dbReference type="NCBI Taxonomy" id="1538125"/>
    <lineage>
        <taxon>Eukaryota</taxon>
        <taxon>Metazoa</taxon>
        <taxon>Ecdysozoa</taxon>
        <taxon>Arthropoda</taxon>
        <taxon>Chelicerata</taxon>
        <taxon>Arachnida</taxon>
        <taxon>Araneae</taxon>
        <taxon>Araneomorphae</taxon>
        <taxon>Entelegynae</taxon>
        <taxon>Araneoidea</taxon>
        <taxon>Araneidae</taxon>
        <taxon>Caerostris</taxon>
    </lineage>
</organism>
<comment type="caution">
    <text evidence="1">The sequence shown here is derived from an EMBL/GenBank/DDBJ whole genome shotgun (WGS) entry which is preliminary data.</text>
</comment>
<accession>A0AAV4P2P6</accession>
<evidence type="ECO:0000313" key="2">
    <source>
        <dbReference type="Proteomes" id="UP001054837"/>
    </source>
</evidence>